<gene>
    <name evidence="10" type="ORF">ACFQZM_39270</name>
</gene>
<dbReference type="PANTHER" id="PTHR30151:SF0">
    <property type="entry name" value="ABC TRANSPORTER PERMEASE PROTEIN MJ0413-RELATED"/>
    <property type="match status" value="1"/>
</dbReference>
<proteinExistence type="inferred from homology"/>
<feature type="transmembrane region" description="Helical" evidence="7">
    <location>
        <begin position="126"/>
        <end position="148"/>
    </location>
</feature>
<dbReference type="PANTHER" id="PTHR30151">
    <property type="entry name" value="ALKANE SULFONATE ABC TRANSPORTER-RELATED, MEMBRANE SUBUNIT"/>
    <property type="match status" value="1"/>
</dbReference>
<evidence type="ECO:0000256" key="4">
    <source>
        <dbReference type="ARBA" id="ARBA00022692"/>
    </source>
</evidence>
<comment type="similarity">
    <text evidence="7">Belongs to the binding-protein-dependent transport system permease family.</text>
</comment>
<organism evidence="10 11">
    <name type="scientific">Actinomadura fibrosa</name>
    <dbReference type="NCBI Taxonomy" id="111802"/>
    <lineage>
        <taxon>Bacteria</taxon>
        <taxon>Bacillati</taxon>
        <taxon>Actinomycetota</taxon>
        <taxon>Actinomycetes</taxon>
        <taxon>Streptosporangiales</taxon>
        <taxon>Thermomonosporaceae</taxon>
        <taxon>Actinomadura</taxon>
    </lineage>
</organism>
<dbReference type="Pfam" id="PF00528">
    <property type="entry name" value="BPD_transp_1"/>
    <property type="match status" value="1"/>
</dbReference>
<dbReference type="InterPro" id="IPR000515">
    <property type="entry name" value="MetI-like"/>
</dbReference>
<evidence type="ECO:0000256" key="2">
    <source>
        <dbReference type="ARBA" id="ARBA00022448"/>
    </source>
</evidence>
<feature type="transmembrane region" description="Helical" evidence="7">
    <location>
        <begin position="58"/>
        <end position="88"/>
    </location>
</feature>
<evidence type="ECO:0000256" key="8">
    <source>
        <dbReference type="SAM" id="SignalP"/>
    </source>
</evidence>
<reference evidence="11" key="1">
    <citation type="journal article" date="2019" name="Int. J. Syst. Evol. Microbiol.">
        <title>The Global Catalogue of Microorganisms (GCM) 10K type strain sequencing project: providing services to taxonomists for standard genome sequencing and annotation.</title>
        <authorList>
            <consortium name="The Broad Institute Genomics Platform"/>
            <consortium name="The Broad Institute Genome Sequencing Center for Infectious Disease"/>
            <person name="Wu L."/>
            <person name="Ma J."/>
        </authorList>
    </citation>
    <scope>NUCLEOTIDE SEQUENCE [LARGE SCALE GENOMIC DNA]</scope>
    <source>
        <strain evidence="11">JCM 9371</strain>
    </source>
</reference>
<protein>
    <submittedName>
        <fullName evidence="10">ABC transporter permease</fullName>
    </submittedName>
</protein>
<evidence type="ECO:0000256" key="7">
    <source>
        <dbReference type="RuleBase" id="RU363032"/>
    </source>
</evidence>
<evidence type="ECO:0000256" key="3">
    <source>
        <dbReference type="ARBA" id="ARBA00022475"/>
    </source>
</evidence>
<dbReference type="InterPro" id="IPR035906">
    <property type="entry name" value="MetI-like_sf"/>
</dbReference>
<name>A0ABW2XYQ9_9ACTN</name>
<evidence type="ECO:0000256" key="5">
    <source>
        <dbReference type="ARBA" id="ARBA00022989"/>
    </source>
</evidence>
<dbReference type="RefSeq" id="WP_131761957.1">
    <property type="nucleotide sequence ID" value="NZ_CAACUY010000199.1"/>
</dbReference>
<feature type="transmembrane region" description="Helical" evidence="7">
    <location>
        <begin position="224"/>
        <end position="243"/>
    </location>
</feature>
<evidence type="ECO:0000313" key="10">
    <source>
        <dbReference type="EMBL" id="MFD0690583.1"/>
    </source>
</evidence>
<evidence type="ECO:0000313" key="11">
    <source>
        <dbReference type="Proteomes" id="UP001597063"/>
    </source>
</evidence>
<evidence type="ECO:0000256" key="6">
    <source>
        <dbReference type="ARBA" id="ARBA00023136"/>
    </source>
</evidence>
<feature type="transmembrane region" description="Helical" evidence="7">
    <location>
        <begin position="187"/>
        <end position="212"/>
    </location>
</feature>
<keyword evidence="6 7" id="KW-0472">Membrane</keyword>
<keyword evidence="2 7" id="KW-0813">Transport</keyword>
<accession>A0ABW2XYQ9</accession>
<sequence length="262" mass="26893">MTRSLLTARRGLRGVLGAVVLLAAAEAAIRAGGADPTVLPPPTAVLRRAFGLAGNAEWLRSVAATLTVAAFGLLIAIAVAVPVGLLFGGLPGVETVTRPVLEFLRPLPSVAIAPLALLVLQDEQGMKLLVIGYAASWPVLVNTMYGLAEVDPQAKDTLRAYGFGTPAVLWRVSLPSAAPFIATGVRLAASVALIVAVSVELISGGSSGIGVFMIQVGSGYETDLAIGTALWAGALGLAVDALLGGAERRLFRWNVARLGAQR</sequence>
<comment type="caution">
    <text evidence="10">The sequence shown here is derived from an EMBL/GenBank/DDBJ whole genome shotgun (WGS) entry which is preliminary data.</text>
</comment>
<evidence type="ECO:0000259" key="9">
    <source>
        <dbReference type="PROSITE" id="PS50928"/>
    </source>
</evidence>
<dbReference type="Proteomes" id="UP001597063">
    <property type="component" value="Unassembled WGS sequence"/>
</dbReference>
<dbReference type="PROSITE" id="PS50928">
    <property type="entry name" value="ABC_TM1"/>
    <property type="match status" value="1"/>
</dbReference>
<comment type="subcellular location">
    <subcellularLocation>
        <location evidence="1 7">Cell membrane</location>
        <topology evidence="1 7">Multi-pass membrane protein</topology>
    </subcellularLocation>
</comment>
<feature type="chain" id="PRO_5047226368" evidence="8">
    <location>
        <begin position="28"/>
        <end position="262"/>
    </location>
</feature>
<keyword evidence="3" id="KW-1003">Cell membrane</keyword>
<dbReference type="Gene3D" id="1.10.3720.10">
    <property type="entry name" value="MetI-like"/>
    <property type="match status" value="1"/>
</dbReference>
<dbReference type="EMBL" id="JBHTGP010000018">
    <property type="protein sequence ID" value="MFD0690583.1"/>
    <property type="molecule type" value="Genomic_DNA"/>
</dbReference>
<feature type="transmembrane region" description="Helical" evidence="7">
    <location>
        <begin position="160"/>
        <end position="181"/>
    </location>
</feature>
<dbReference type="CDD" id="cd06261">
    <property type="entry name" value="TM_PBP2"/>
    <property type="match status" value="1"/>
</dbReference>
<keyword evidence="5 7" id="KW-1133">Transmembrane helix</keyword>
<keyword evidence="11" id="KW-1185">Reference proteome</keyword>
<feature type="signal peptide" evidence="8">
    <location>
        <begin position="1"/>
        <end position="27"/>
    </location>
</feature>
<dbReference type="SUPFAM" id="SSF161098">
    <property type="entry name" value="MetI-like"/>
    <property type="match status" value="1"/>
</dbReference>
<evidence type="ECO:0000256" key="1">
    <source>
        <dbReference type="ARBA" id="ARBA00004651"/>
    </source>
</evidence>
<keyword evidence="4 7" id="KW-0812">Transmembrane</keyword>
<feature type="domain" description="ABC transmembrane type-1" evidence="9">
    <location>
        <begin position="62"/>
        <end position="243"/>
    </location>
</feature>
<keyword evidence="8" id="KW-0732">Signal</keyword>